<dbReference type="Proteomes" id="UP000242317">
    <property type="component" value="Unassembled WGS sequence"/>
</dbReference>
<evidence type="ECO:0008006" key="4">
    <source>
        <dbReference type="Google" id="ProtNLM"/>
    </source>
</evidence>
<organism evidence="2 3">
    <name type="scientific">Acinetobacter marinus</name>
    <dbReference type="NCBI Taxonomy" id="281375"/>
    <lineage>
        <taxon>Bacteria</taxon>
        <taxon>Pseudomonadati</taxon>
        <taxon>Pseudomonadota</taxon>
        <taxon>Gammaproteobacteria</taxon>
        <taxon>Moraxellales</taxon>
        <taxon>Moraxellaceae</taxon>
        <taxon>Acinetobacter</taxon>
    </lineage>
</organism>
<dbReference type="InterPro" id="IPR019670">
    <property type="entry name" value="DUF2523"/>
</dbReference>
<keyword evidence="1" id="KW-0812">Transmembrane</keyword>
<evidence type="ECO:0000256" key="1">
    <source>
        <dbReference type="SAM" id="Phobius"/>
    </source>
</evidence>
<evidence type="ECO:0000313" key="3">
    <source>
        <dbReference type="Proteomes" id="UP000242317"/>
    </source>
</evidence>
<feature type="transmembrane region" description="Helical" evidence="1">
    <location>
        <begin position="20"/>
        <end position="42"/>
    </location>
</feature>
<keyword evidence="1" id="KW-1133">Transmembrane helix</keyword>
<reference evidence="3" key="1">
    <citation type="submission" date="2016-09" db="EMBL/GenBank/DDBJ databases">
        <authorList>
            <person name="Varghese N."/>
            <person name="Submissions S."/>
        </authorList>
    </citation>
    <scope>NUCLEOTIDE SEQUENCE [LARGE SCALE GENOMIC DNA]</scope>
    <source>
        <strain evidence="3">ANC 3699</strain>
    </source>
</reference>
<dbReference type="EMBL" id="FMYK01000002">
    <property type="protein sequence ID" value="SDB91425.1"/>
    <property type="molecule type" value="Genomic_DNA"/>
</dbReference>
<gene>
    <name evidence="2" type="ORF">SAMN05421749_10244</name>
</gene>
<keyword evidence="1" id="KW-0472">Membrane</keyword>
<dbReference type="Pfam" id="PF10734">
    <property type="entry name" value="DUF2523"/>
    <property type="match status" value="1"/>
</dbReference>
<evidence type="ECO:0000313" key="2">
    <source>
        <dbReference type="EMBL" id="SDB91425.1"/>
    </source>
</evidence>
<accession>A0A1G6HBV5</accession>
<feature type="transmembrane region" description="Helical" evidence="1">
    <location>
        <begin position="62"/>
        <end position="82"/>
    </location>
</feature>
<dbReference type="AlphaFoldDB" id="A0A1G6HBV5"/>
<dbReference type="RefSeq" id="WP_092616222.1">
    <property type="nucleotide sequence ID" value="NZ_FMYK01000002.1"/>
</dbReference>
<dbReference type="OrthoDB" id="6717809at2"/>
<protein>
    <recommendedName>
        <fullName evidence="4">DUF2523 domain-containing protein</fullName>
    </recommendedName>
</protein>
<keyword evidence="3" id="KW-1185">Reference proteome</keyword>
<proteinExistence type="predicted"/>
<sequence length="93" mass="9602">MPRLLFMLGSWLLSNFAKKVLLGAGVAIVSSAIIQSILTAFINKAINASNSVDPTYLGLLSISGVDTAISIVIGALIARATIVASSVSLKKLT</sequence>
<name>A0A1G6HBV5_9GAMM</name>